<dbReference type="OrthoDB" id="74764at2759"/>
<dbReference type="EMBL" id="KB706908">
    <property type="protein sequence ID" value="EMR65208.1"/>
    <property type="molecule type" value="Genomic_DNA"/>
</dbReference>
<dbReference type="OMA" id="VNGWDVP"/>
<reference evidence="4" key="1">
    <citation type="journal article" date="2013" name="Genome Announc.">
        <title>Draft genome sequence of the grapevine dieback fungus Eutypa lata UCR-EL1.</title>
        <authorList>
            <person name="Blanco-Ulate B."/>
            <person name="Rolshausen P.E."/>
            <person name="Cantu D."/>
        </authorList>
    </citation>
    <scope>NUCLEOTIDE SEQUENCE [LARGE SCALE GENOMIC DNA]</scope>
    <source>
        <strain evidence="4">UCR-EL1</strain>
    </source>
</reference>
<sequence length="459" mass="49548">MLITATTKRTRSSNNALFLFTLAALASQATAFWRLPCSSPVVVERADPIEEPGKAVEDRSNYWVPPLYYHAENGSFAPVKQAGGALIYYLQRTDPKDPEYKGEGKGLLAFPEGFRMIAGTPTRRNKTAMGVSEGGEVNPVSFVCLGVDGPATPELPDKNCPGGMRTQLTFPSCWDGVNMDSPDHQSHMAYPSGLDTGFCPPSHPKRFVTVFMEVLWNVDDFKDQWYGDKQPFVFSHGDPDGYGYHGDFLNGWDIPVLQKAIDECTDDSGVIEKCGAFTFRTDEDMKACRVLPRVAEPYSGLLPALPGCNPIQSGPEEAIPQSNCPSVVTEIGDPILPFTDLSRSAGWRFAACALDPAGQSRTLEAASDSRDDMTVESCVGFCDGKGFRFAGVENAKECYCGGSDGIADDRLQKPGILGNCDMFPCAGNATQFCGGYGEVGVYEKCDGGAECKNMGIPGL</sequence>
<dbReference type="SMART" id="SM00321">
    <property type="entry name" value="WSC"/>
    <property type="match status" value="1"/>
</dbReference>
<keyword evidence="4" id="KW-1185">Reference proteome</keyword>
<dbReference type="PANTHER" id="PTHR43662:SF3">
    <property type="entry name" value="DOMAIN PROTEIN, PUTATIVE (AFU_ORTHOLOGUE AFUA_6G11970)-RELATED"/>
    <property type="match status" value="1"/>
</dbReference>
<dbReference type="Proteomes" id="UP000012174">
    <property type="component" value="Unassembled WGS sequence"/>
</dbReference>
<evidence type="ECO:0000256" key="1">
    <source>
        <dbReference type="SAM" id="SignalP"/>
    </source>
</evidence>
<evidence type="ECO:0000313" key="3">
    <source>
        <dbReference type="EMBL" id="EMR65208.1"/>
    </source>
</evidence>
<accession>M7SLF6</accession>
<dbReference type="AlphaFoldDB" id="M7SLF6"/>
<name>M7SLF6_EUTLA</name>
<dbReference type="Pfam" id="PF01822">
    <property type="entry name" value="WSC"/>
    <property type="match status" value="1"/>
</dbReference>
<dbReference type="PROSITE" id="PS51212">
    <property type="entry name" value="WSC"/>
    <property type="match status" value="1"/>
</dbReference>
<dbReference type="Pfam" id="PF09362">
    <property type="entry name" value="DUF1996"/>
    <property type="match status" value="1"/>
</dbReference>
<gene>
    <name evidence="3" type="ORF">UCREL1_7819</name>
</gene>
<dbReference type="InterPro" id="IPR002889">
    <property type="entry name" value="WSC_carb-bd"/>
</dbReference>
<protein>
    <submittedName>
        <fullName evidence="3">Putative wsc domain protein</fullName>
    </submittedName>
</protein>
<keyword evidence="1" id="KW-0732">Signal</keyword>
<dbReference type="KEGG" id="ela:UCREL1_7819"/>
<dbReference type="eggNOG" id="KOG4157">
    <property type="taxonomic scope" value="Eukaryota"/>
</dbReference>
<feature type="chain" id="PRO_5004084751" evidence="1">
    <location>
        <begin position="32"/>
        <end position="459"/>
    </location>
</feature>
<evidence type="ECO:0000259" key="2">
    <source>
        <dbReference type="PROSITE" id="PS51212"/>
    </source>
</evidence>
<feature type="signal peptide" evidence="1">
    <location>
        <begin position="1"/>
        <end position="31"/>
    </location>
</feature>
<organism evidence="3 4">
    <name type="scientific">Eutypa lata (strain UCR-EL1)</name>
    <name type="common">Grapevine dieback disease fungus</name>
    <name type="synonym">Eutypa armeniacae</name>
    <dbReference type="NCBI Taxonomy" id="1287681"/>
    <lineage>
        <taxon>Eukaryota</taxon>
        <taxon>Fungi</taxon>
        <taxon>Dikarya</taxon>
        <taxon>Ascomycota</taxon>
        <taxon>Pezizomycotina</taxon>
        <taxon>Sordariomycetes</taxon>
        <taxon>Xylariomycetidae</taxon>
        <taxon>Xylariales</taxon>
        <taxon>Diatrypaceae</taxon>
        <taxon>Eutypa</taxon>
    </lineage>
</organism>
<dbReference type="HOGENOM" id="CLU_014722_3_2_1"/>
<feature type="domain" description="WSC" evidence="2">
    <location>
        <begin position="346"/>
        <end position="445"/>
    </location>
</feature>
<dbReference type="PANTHER" id="PTHR43662">
    <property type="match status" value="1"/>
</dbReference>
<evidence type="ECO:0000313" key="4">
    <source>
        <dbReference type="Proteomes" id="UP000012174"/>
    </source>
</evidence>
<dbReference type="InterPro" id="IPR018535">
    <property type="entry name" value="DUF1996"/>
</dbReference>
<proteinExistence type="predicted"/>